<geneLocation type="plasmid" evidence="2">
    <name>1</name>
</geneLocation>
<name>Q11N56_CHESB</name>
<dbReference type="HOGENOM" id="CLU_1494724_0_0_5"/>
<dbReference type="KEGG" id="mes:Meso_4168"/>
<organism evidence="2">
    <name type="scientific">Chelativorans sp. (strain BNC1)</name>
    <dbReference type="NCBI Taxonomy" id="266779"/>
    <lineage>
        <taxon>Bacteria</taxon>
        <taxon>Pseudomonadati</taxon>
        <taxon>Pseudomonadota</taxon>
        <taxon>Alphaproteobacteria</taxon>
        <taxon>Hyphomicrobiales</taxon>
        <taxon>Phyllobacteriaceae</taxon>
        <taxon>Chelativorans</taxon>
    </lineage>
</organism>
<keyword evidence="2" id="KW-0614">Plasmid</keyword>
<dbReference type="EMBL" id="CP000389">
    <property type="protein sequence ID" value="ABG61152.1"/>
    <property type="molecule type" value="Genomic_DNA"/>
</dbReference>
<feature type="domain" description="RES" evidence="1">
    <location>
        <begin position="31"/>
        <end position="168"/>
    </location>
</feature>
<dbReference type="AlphaFoldDB" id="Q11N56"/>
<protein>
    <recommendedName>
        <fullName evidence="1">RES domain-containing protein</fullName>
    </recommendedName>
</protein>
<dbReference type="SMART" id="SM00953">
    <property type="entry name" value="RES"/>
    <property type="match status" value="1"/>
</dbReference>
<reference evidence="2" key="1">
    <citation type="submission" date="2006-06" db="EMBL/GenBank/DDBJ databases">
        <title>Complete sequence of Plasmid 1 of Chelativorans sp. BNC1.</title>
        <authorList>
            <consortium name="US DOE Joint Genome Institute"/>
            <person name="Copeland A."/>
            <person name="Lucas S."/>
            <person name="Lapidus A."/>
            <person name="Barry K."/>
            <person name="Detter J.C."/>
            <person name="Glavina del Rio T."/>
            <person name="Hammon N."/>
            <person name="Israni S."/>
            <person name="Dalin E."/>
            <person name="Tice H."/>
            <person name="Pitluck S."/>
            <person name="Chertkov O."/>
            <person name="Brettin T."/>
            <person name="Bruce D."/>
            <person name="Han C."/>
            <person name="Tapia R."/>
            <person name="Gilna P."/>
            <person name="Schmutz J."/>
            <person name="Larimer F."/>
            <person name="Land M."/>
            <person name="Hauser L."/>
            <person name="Kyrpides N."/>
            <person name="Mikhailova N."/>
            <person name="Richardson P."/>
        </authorList>
    </citation>
    <scope>NUCLEOTIDE SEQUENCE</scope>
    <source>
        <strain evidence="2">BNC1</strain>
        <plasmid evidence="2">1</plasmid>
    </source>
</reference>
<evidence type="ECO:0000313" key="2">
    <source>
        <dbReference type="EMBL" id="ABG61152.1"/>
    </source>
</evidence>
<sequence>MKLDPNVVAELVTPFLPKAYVRVIPKAHAATPLGMGFGQTRFASPDKSFQLVYLARNIATGIAETVVRDRFQGKVRRILDITELNDWAVSEVFATSPLKVIDLRTTGLLRLGVSTDAARAKKQEAGRRLSKALYARFAIDGVLYLSRLTSAQCLAVYDRAVATKLASTPAVDLIRHRELIDALKSINVSIRGIA</sequence>
<dbReference type="InterPro" id="IPR014914">
    <property type="entry name" value="RES_dom"/>
</dbReference>
<dbReference type="Pfam" id="PF08808">
    <property type="entry name" value="RES"/>
    <property type="match status" value="1"/>
</dbReference>
<evidence type="ECO:0000259" key="1">
    <source>
        <dbReference type="SMART" id="SM00953"/>
    </source>
</evidence>
<proteinExistence type="predicted"/>
<gene>
    <name evidence="2" type="ordered locus">Meso_4168</name>
</gene>
<dbReference type="OrthoDB" id="425502at2"/>
<accession>Q11N56</accession>